<gene>
    <name evidence="3" type="ORF">C6Y53_16065</name>
</gene>
<keyword evidence="1" id="KW-0812">Transmembrane</keyword>
<keyword evidence="2" id="KW-0732">Signal</keyword>
<evidence type="ECO:0000256" key="2">
    <source>
        <dbReference type="SAM" id="SignalP"/>
    </source>
</evidence>
<evidence type="ECO:0000256" key="1">
    <source>
        <dbReference type="SAM" id="Phobius"/>
    </source>
</evidence>
<dbReference type="RefSeq" id="WP_106473387.1">
    <property type="nucleotide sequence ID" value="NZ_CP027665.1"/>
</dbReference>
<keyword evidence="1" id="KW-1133">Transmembrane helix</keyword>
<dbReference type="PANTHER" id="PTHR40940">
    <property type="entry name" value="PROTEIN BATD-RELATED"/>
    <property type="match status" value="1"/>
</dbReference>
<proteinExistence type="predicted"/>
<feature type="signal peptide" evidence="2">
    <location>
        <begin position="1"/>
        <end position="21"/>
    </location>
</feature>
<reference evidence="4" key="1">
    <citation type="submission" date="2018-03" db="EMBL/GenBank/DDBJ databases">
        <title>Genomic analysis of the strain SH-1 isolated from shrimp intestine.</title>
        <authorList>
            <person name="Kim Y.-S."/>
            <person name="Kim S.-E."/>
            <person name="Kim K.-H."/>
        </authorList>
    </citation>
    <scope>NUCLEOTIDE SEQUENCE [LARGE SCALE GENOMIC DNA]</scope>
    <source>
        <strain evidence="4">SH-1</strain>
    </source>
</reference>
<dbReference type="PANTHER" id="PTHR40940:SF1">
    <property type="entry name" value="PROTEIN BATD"/>
    <property type="match status" value="1"/>
</dbReference>
<feature type="transmembrane region" description="Helical" evidence="1">
    <location>
        <begin position="286"/>
        <end position="305"/>
    </location>
</feature>
<dbReference type="KEGG" id="thas:C6Y53_16065"/>
<sequence length="426" mass="45531">MIRRLHLILVLALVLPGPVRGQGADTPQLRVRFPETETIPGQSLSLRLTVLVPTFMPDPPVWPSMELPNLLVRLPGRSTNPTSERIGGETWSGVTRHYRLSPMVPGNFTIPAQDVVVTWNNPATGETEKVTLVTDPVAFRGVVPEGAGGLDPFIAASDLHLTQQIDGTPEAMTPGQSFTRTVRIEVQGVSPMFLPPLMPSGDIPGIAAYPDEPVVEETDTRGDPGGARTESVTFVAEGGTEGVLPAVSLDWFDIDAGEVRTAQAETVAIRVDGPPVSRAEPRDRRVLAAIAVAALLVAWLIALALRRVMPALRHRIDARRRDVLASEAHAWRVLTRALAARDHAALRPALDLWASRAGRPDPRRDAGVQSALLALGAAQYGRAVGAGNREGAAWDALGDALRRARRVSASRPEAGVLPPLNPEGAA</sequence>
<keyword evidence="4" id="KW-1185">Reference proteome</keyword>
<dbReference type="InterPro" id="IPR025738">
    <property type="entry name" value="BatD"/>
</dbReference>
<evidence type="ECO:0000313" key="3">
    <source>
        <dbReference type="EMBL" id="AVO39077.1"/>
    </source>
</evidence>
<keyword evidence="1" id="KW-0472">Membrane</keyword>
<organism evidence="3 4">
    <name type="scientific">Pukyongiella litopenaei</name>
    <dbReference type="NCBI Taxonomy" id="2605946"/>
    <lineage>
        <taxon>Bacteria</taxon>
        <taxon>Pseudomonadati</taxon>
        <taxon>Pseudomonadota</taxon>
        <taxon>Alphaproteobacteria</taxon>
        <taxon>Rhodobacterales</taxon>
        <taxon>Paracoccaceae</taxon>
        <taxon>Pukyongiella</taxon>
    </lineage>
</organism>
<name>A0A2S0MTE9_9RHOB</name>
<protein>
    <submittedName>
        <fullName evidence="3">Protein BatD</fullName>
    </submittedName>
</protein>
<accession>A0A2S0MTE9</accession>
<dbReference type="AlphaFoldDB" id="A0A2S0MTE9"/>
<feature type="chain" id="PRO_5015620803" evidence="2">
    <location>
        <begin position="22"/>
        <end position="426"/>
    </location>
</feature>
<dbReference type="Proteomes" id="UP000237655">
    <property type="component" value="Chromosome"/>
</dbReference>
<dbReference type="EMBL" id="CP027665">
    <property type="protein sequence ID" value="AVO39077.1"/>
    <property type="molecule type" value="Genomic_DNA"/>
</dbReference>
<evidence type="ECO:0000313" key="4">
    <source>
        <dbReference type="Proteomes" id="UP000237655"/>
    </source>
</evidence>